<comment type="caution">
    <text evidence="3">The sequence shown here is derived from an EMBL/GenBank/DDBJ whole genome shotgun (WGS) entry which is preliminary data.</text>
</comment>
<evidence type="ECO:0000313" key="5">
    <source>
        <dbReference type="Proteomes" id="UP000092401"/>
    </source>
</evidence>
<gene>
    <name evidence="1" type="ORF">APG10_00067</name>
    <name evidence="2" type="ORF">APG11_01406</name>
    <name evidence="3" type="ORF">APG12_01404</name>
</gene>
<dbReference type="AlphaFoldDB" id="A0A150IXF6"/>
<accession>A0A150INX3</accession>
<accession>A0A150IXF6</accession>
<dbReference type="EMBL" id="LNGE01000001">
    <property type="protein sequence ID" value="KYC46364.1"/>
    <property type="molecule type" value="Genomic_DNA"/>
</dbReference>
<dbReference type="EMBL" id="LNGF01000032">
    <property type="protein sequence ID" value="KYC47152.1"/>
    <property type="molecule type" value="Genomic_DNA"/>
</dbReference>
<dbReference type="Proteomes" id="UP000092401">
    <property type="component" value="Unassembled WGS sequence"/>
</dbReference>
<evidence type="ECO:0000313" key="1">
    <source>
        <dbReference type="EMBL" id="KYC46364.1"/>
    </source>
</evidence>
<accession>A0A150IQK6</accession>
<name>A0A150IXF6_9EURY</name>
<dbReference type="Proteomes" id="UP000092403">
    <property type="component" value="Unassembled WGS sequence"/>
</dbReference>
<reference evidence="4 5" key="1">
    <citation type="journal article" date="2016" name="ISME J.">
        <title>Chasing the elusive Euryarchaeota class WSA2: genomes reveal a uniquely fastidious methyl-reducing methanogen.</title>
        <authorList>
            <person name="Nobu M.K."/>
            <person name="Narihiro T."/>
            <person name="Kuroda K."/>
            <person name="Mei R."/>
            <person name="Liu W.T."/>
        </authorList>
    </citation>
    <scope>NUCLEOTIDE SEQUENCE [LARGE SCALE GENOMIC DNA]</scope>
    <source>
        <strain evidence="1">B03fssc0709_Meth_Bin005</strain>
        <strain evidence="2">B15fssc0709_Meth_Bin003</strain>
        <strain evidence="3">BMIXfssc0709_Meth_Bin006</strain>
    </source>
</reference>
<evidence type="ECO:0000313" key="4">
    <source>
        <dbReference type="Proteomes" id="UP000091929"/>
    </source>
</evidence>
<dbReference type="EMBL" id="LNJC01000032">
    <property type="protein sequence ID" value="KYC49568.1"/>
    <property type="molecule type" value="Genomic_DNA"/>
</dbReference>
<proteinExistence type="predicted"/>
<protein>
    <submittedName>
        <fullName evidence="3">Uncharacterized protein</fullName>
    </submittedName>
</protein>
<evidence type="ECO:0000313" key="3">
    <source>
        <dbReference type="EMBL" id="KYC49568.1"/>
    </source>
</evidence>
<dbReference type="Proteomes" id="UP000091929">
    <property type="component" value="Unassembled WGS sequence"/>
</dbReference>
<organism evidence="3 6">
    <name type="scientific">Candidatus Methanofastidiosum methylothiophilum</name>
    <dbReference type="NCBI Taxonomy" id="1705564"/>
    <lineage>
        <taxon>Archaea</taxon>
        <taxon>Methanobacteriati</taxon>
        <taxon>Methanobacteriota</taxon>
        <taxon>Stenosarchaea group</taxon>
        <taxon>Candidatus Methanofastidiosia</taxon>
        <taxon>Candidatus Methanofastidiosales</taxon>
        <taxon>Candidatus Methanofastidiosaceae</taxon>
        <taxon>Candidatus Methanofastidiosum</taxon>
    </lineage>
</organism>
<sequence length="53" mass="6197">MRGKNDAEARKFFKQAKRMKDRAEINIKKRNFVLASIEIDVANKLLEEGSKFL</sequence>
<evidence type="ECO:0000313" key="2">
    <source>
        <dbReference type="EMBL" id="KYC47152.1"/>
    </source>
</evidence>
<evidence type="ECO:0000313" key="6">
    <source>
        <dbReference type="Proteomes" id="UP000092403"/>
    </source>
</evidence>